<evidence type="ECO:0000313" key="1">
    <source>
        <dbReference type="EMBL" id="KDM91029.1"/>
    </source>
</evidence>
<evidence type="ECO:0000313" key="2">
    <source>
        <dbReference type="Proteomes" id="UP000027192"/>
    </source>
</evidence>
<dbReference type="Proteomes" id="UP000027192">
    <property type="component" value="Unassembled WGS sequence"/>
</dbReference>
<reference evidence="1 2" key="1">
    <citation type="submission" date="2014-04" db="EMBL/GenBank/DDBJ databases">
        <title>Draft genome sequence of Photobacterium halotolerans S2753: a solonamide, ngercheumicin and holomycin producer.</title>
        <authorList>
            <person name="Machado H.R."/>
            <person name="Gram L."/>
        </authorList>
    </citation>
    <scope>NUCLEOTIDE SEQUENCE [LARGE SCALE GENOMIC DNA]</scope>
    <source>
        <strain evidence="1 2">S2753</strain>
    </source>
</reference>
<organism evidence="1 2">
    <name type="scientific">Photobacterium galatheae</name>
    <dbReference type="NCBI Taxonomy" id="1654360"/>
    <lineage>
        <taxon>Bacteria</taxon>
        <taxon>Pseudomonadati</taxon>
        <taxon>Pseudomonadota</taxon>
        <taxon>Gammaproteobacteria</taxon>
        <taxon>Vibrionales</taxon>
        <taxon>Vibrionaceae</taxon>
        <taxon>Photobacterium</taxon>
    </lineage>
</organism>
<protein>
    <submittedName>
        <fullName evidence="1">Uncharacterized protein</fullName>
    </submittedName>
</protein>
<gene>
    <name evidence="1" type="ORF">EA58_14870</name>
</gene>
<dbReference type="STRING" id="1654360.EA58_14870"/>
<sequence length="109" mass="12484">MKKIINENKRSDRCCSFYWSLFNLISLIYAKNKIYVMAGINPSEISISFTPADSDIYREEENIIVVAISGERIFRKPLSDEKVEVLCENLAEAFSFLAEDGVVDVDYKC</sequence>
<accession>A0A066RL06</accession>
<name>A0A066RL06_9GAMM</name>
<dbReference type="RefSeq" id="WP_036754070.1">
    <property type="nucleotide sequence ID" value="NZ_JAGSGC010000004.1"/>
</dbReference>
<proteinExistence type="predicted"/>
<dbReference type="AlphaFoldDB" id="A0A066RL06"/>
<comment type="caution">
    <text evidence="1">The sequence shown here is derived from an EMBL/GenBank/DDBJ whole genome shotgun (WGS) entry which is preliminary data.</text>
</comment>
<keyword evidence="2" id="KW-1185">Reference proteome</keyword>
<dbReference type="EMBL" id="JMIB01000027">
    <property type="protein sequence ID" value="KDM91029.1"/>
    <property type="molecule type" value="Genomic_DNA"/>
</dbReference>